<evidence type="ECO:0000313" key="2">
    <source>
        <dbReference type="Proteomes" id="UP000789901"/>
    </source>
</evidence>
<feature type="non-terminal residue" evidence="1">
    <location>
        <position position="203"/>
    </location>
</feature>
<dbReference type="Proteomes" id="UP000789901">
    <property type="component" value="Unassembled WGS sequence"/>
</dbReference>
<sequence>MYQSENKTSLQKAAENLKSGCLSICSCYASSAPLVKEFIDLRKKITIYAKVYNEEILLFVELVIQSIQEFVQLYIEPNVKIFKKSDLSVHANEYYIIANYTNRLNKKIVTYIISGFFQNLNNNLEGLTHKNDNTPKCHCRLVISKAEEIKKSCQDYASYIPSCQADLKEITNDFNKYEIELWLSENEIKVNQLIELLFNENKK</sequence>
<organism evidence="1 2">
    <name type="scientific">Gigaspora margarita</name>
    <dbReference type="NCBI Taxonomy" id="4874"/>
    <lineage>
        <taxon>Eukaryota</taxon>
        <taxon>Fungi</taxon>
        <taxon>Fungi incertae sedis</taxon>
        <taxon>Mucoromycota</taxon>
        <taxon>Glomeromycotina</taxon>
        <taxon>Glomeromycetes</taxon>
        <taxon>Diversisporales</taxon>
        <taxon>Gigasporaceae</taxon>
        <taxon>Gigaspora</taxon>
    </lineage>
</organism>
<proteinExistence type="predicted"/>
<reference evidence="1 2" key="1">
    <citation type="submission" date="2021-06" db="EMBL/GenBank/DDBJ databases">
        <authorList>
            <person name="Kallberg Y."/>
            <person name="Tangrot J."/>
            <person name="Rosling A."/>
        </authorList>
    </citation>
    <scope>NUCLEOTIDE SEQUENCE [LARGE SCALE GENOMIC DNA]</scope>
    <source>
        <strain evidence="1 2">120-4 pot B 10/14</strain>
    </source>
</reference>
<comment type="caution">
    <text evidence="1">The sequence shown here is derived from an EMBL/GenBank/DDBJ whole genome shotgun (WGS) entry which is preliminary data.</text>
</comment>
<accession>A0ABM8VXD7</accession>
<evidence type="ECO:0000313" key="1">
    <source>
        <dbReference type="EMBL" id="CAG8470198.1"/>
    </source>
</evidence>
<gene>
    <name evidence="1" type="ORF">GMARGA_LOCUS738</name>
</gene>
<name>A0ABM8VXD7_GIGMA</name>
<dbReference type="EMBL" id="CAJVQB010000142">
    <property type="protein sequence ID" value="CAG8470198.1"/>
    <property type="molecule type" value="Genomic_DNA"/>
</dbReference>
<keyword evidence="2" id="KW-1185">Reference proteome</keyword>
<protein>
    <submittedName>
        <fullName evidence="1">25045_t:CDS:1</fullName>
    </submittedName>
</protein>